<reference evidence="2 3" key="1">
    <citation type="journal article" date="2019" name="Int. J. Syst. Evol. Microbiol.">
        <title>The Global Catalogue of Microorganisms (GCM) 10K type strain sequencing project: providing services to taxonomists for standard genome sequencing and annotation.</title>
        <authorList>
            <consortium name="The Broad Institute Genomics Platform"/>
            <consortium name="The Broad Institute Genome Sequencing Center for Infectious Disease"/>
            <person name="Wu L."/>
            <person name="Ma J."/>
        </authorList>
    </citation>
    <scope>NUCLEOTIDE SEQUENCE [LARGE SCALE GENOMIC DNA]</scope>
    <source>
        <strain evidence="2 3">DT72</strain>
    </source>
</reference>
<dbReference type="EMBL" id="JBHSZH010000005">
    <property type="protein sequence ID" value="MFC7080969.1"/>
    <property type="molecule type" value="Genomic_DNA"/>
</dbReference>
<comment type="caution">
    <text evidence="2">The sequence shown here is derived from an EMBL/GenBank/DDBJ whole genome shotgun (WGS) entry which is preliminary data.</text>
</comment>
<evidence type="ECO:0000313" key="3">
    <source>
        <dbReference type="Proteomes" id="UP001596407"/>
    </source>
</evidence>
<evidence type="ECO:0000256" key="1">
    <source>
        <dbReference type="SAM" id="Phobius"/>
    </source>
</evidence>
<protein>
    <recommendedName>
        <fullName evidence="4">MarR family transcriptional regulator</fullName>
    </recommendedName>
</protein>
<keyword evidence="1" id="KW-0472">Membrane</keyword>
<keyword evidence="1" id="KW-0812">Transmembrane</keyword>
<dbReference type="AlphaFoldDB" id="A0ABD5WSC1"/>
<sequence length="133" mass="15070">MAEIEGHGLVEETELSEDEVEKSLQFLERQELVSRKPTNKTVPDEAESVEEVAESMGWEIKLTEEGFQVAHEREIAKREDDRNVAIVLLTFLLAGTSAVRTMEPIIGEDSLTLFAILVFSVFLGVIWKTDFTW</sequence>
<feature type="transmembrane region" description="Helical" evidence="1">
    <location>
        <begin position="111"/>
        <end position="127"/>
    </location>
</feature>
<keyword evidence="3" id="KW-1185">Reference proteome</keyword>
<dbReference type="GeneID" id="79302319"/>
<gene>
    <name evidence="2" type="ORF">ACFQJ6_13510</name>
</gene>
<organism evidence="2 3">
    <name type="scientific">Halorussus caseinilyticus</name>
    <dbReference type="NCBI Taxonomy" id="3034025"/>
    <lineage>
        <taxon>Archaea</taxon>
        <taxon>Methanobacteriati</taxon>
        <taxon>Methanobacteriota</taxon>
        <taxon>Stenosarchaea group</taxon>
        <taxon>Halobacteria</taxon>
        <taxon>Halobacteriales</taxon>
        <taxon>Haladaptataceae</taxon>
        <taxon>Halorussus</taxon>
    </lineage>
</organism>
<feature type="transmembrane region" description="Helical" evidence="1">
    <location>
        <begin position="83"/>
        <end position="99"/>
    </location>
</feature>
<dbReference type="Proteomes" id="UP001596407">
    <property type="component" value="Unassembled WGS sequence"/>
</dbReference>
<accession>A0ABD5WSC1</accession>
<dbReference type="RefSeq" id="WP_276281138.1">
    <property type="nucleotide sequence ID" value="NZ_CP119809.1"/>
</dbReference>
<keyword evidence="1" id="KW-1133">Transmembrane helix</keyword>
<name>A0ABD5WSC1_9EURY</name>
<evidence type="ECO:0000313" key="2">
    <source>
        <dbReference type="EMBL" id="MFC7080969.1"/>
    </source>
</evidence>
<proteinExistence type="predicted"/>
<evidence type="ECO:0008006" key="4">
    <source>
        <dbReference type="Google" id="ProtNLM"/>
    </source>
</evidence>